<sequence length="364" mass="41669">SLLLFLWLACFTGNLRAQQDDIAIESISFTGNSQFTTKTLIEYCEITIPGMYDYNNFTQKLRRILSLYQDNGFYYAQIDSVYLKNSKRDGYYDVNIDVKEGDIFKLGSITIIGASQDELAHLHEIVPVEGTLFTRGVVERFIEHVTNYYENIGYPYISVNTVNTVINSSNGSDMKMVNVDLTILKNKFVEIDTISVAGAEYTKPEIIIRESRLRTGEVFKEEKMKKSKEFIQKLPFLSEVSSPELFELENGKSMVQFTVKEKKSNRFNGLLGYVPSGIHGNGYYIGTFLIDAGNMFGTGRVFQGEWQKLDRTSQKLRIVYEEPWVMGFPVTIRGQFEQSLQDSSFVKRAFLLGFRYRLNSTLNA</sequence>
<keyword evidence="3" id="KW-0812">Transmembrane</keyword>
<evidence type="ECO:0000256" key="4">
    <source>
        <dbReference type="ARBA" id="ARBA00023136"/>
    </source>
</evidence>
<organism evidence="6">
    <name type="scientific">marine sediment metagenome</name>
    <dbReference type="NCBI Taxonomy" id="412755"/>
    <lineage>
        <taxon>unclassified sequences</taxon>
        <taxon>metagenomes</taxon>
        <taxon>ecological metagenomes</taxon>
    </lineage>
</organism>
<feature type="non-terminal residue" evidence="6">
    <location>
        <position position="1"/>
    </location>
</feature>
<comment type="subcellular location">
    <subcellularLocation>
        <location evidence="1">Membrane</location>
    </subcellularLocation>
</comment>
<feature type="domain" description="POTRA" evidence="5">
    <location>
        <begin position="189"/>
        <end position="262"/>
    </location>
</feature>
<evidence type="ECO:0000259" key="5">
    <source>
        <dbReference type="PROSITE" id="PS51779"/>
    </source>
</evidence>
<proteinExistence type="predicted"/>
<keyword evidence="2" id="KW-1134">Transmembrane beta strand</keyword>
<evidence type="ECO:0000256" key="1">
    <source>
        <dbReference type="ARBA" id="ARBA00004370"/>
    </source>
</evidence>
<accession>X0T1U5</accession>
<gene>
    <name evidence="6" type="ORF">S01H1_16475</name>
</gene>
<evidence type="ECO:0000313" key="6">
    <source>
        <dbReference type="EMBL" id="GAF82142.1"/>
    </source>
</evidence>
<dbReference type="InterPro" id="IPR039910">
    <property type="entry name" value="D15-like"/>
</dbReference>
<evidence type="ECO:0000256" key="2">
    <source>
        <dbReference type="ARBA" id="ARBA00022452"/>
    </source>
</evidence>
<reference evidence="6" key="1">
    <citation type="journal article" date="2014" name="Front. Microbiol.">
        <title>High frequency of phylogenetically diverse reductive dehalogenase-homologous genes in deep subseafloor sedimentary metagenomes.</title>
        <authorList>
            <person name="Kawai M."/>
            <person name="Futagami T."/>
            <person name="Toyoda A."/>
            <person name="Takaki Y."/>
            <person name="Nishi S."/>
            <person name="Hori S."/>
            <person name="Arai W."/>
            <person name="Tsubouchi T."/>
            <person name="Morono Y."/>
            <person name="Uchiyama I."/>
            <person name="Ito T."/>
            <person name="Fujiyama A."/>
            <person name="Inagaki F."/>
            <person name="Takami H."/>
        </authorList>
    </citation>
    <scope>NUCLEOTIDE SEQUENCE</scope>
    <source>
        <strain evidence="6">Expedition CK06-06</strain>
    </source>
</reference>
<feature type="non-terminal residue" evidence="6">
    <location>
        <position position="364"/>
    </location>
</feature>
<dbReference type="InterPro" id="IPR034746">
    <property type="entry name" value="POTRA"/>
</dbReference>
<dbReference type="Pfam" id="PF07244">
    <property type="entry name" value="POTRA"/>
    <property type="match status" value="3"/>
</dbReference>
<keyword evidence="4" id="KW-0472">Membrane</keyword>
<feature type="domain" description="POTRA" evidence="5">
    <location>
        <begin position="22"/>
        <end position="101"/>
    </location>
</feature>
<dbReference type="PANTHER" id="PTHR12815">
    <property type="entry name" value="SORTING AND ASSEMBLY MACHINERY SAMM50 PROTEIN FAMILY MEMBER"/>
    <property type="match status" value="1"/>
</dbReference>
<dbReference type="GO" id="GO:0019867">
    <property type="term" value="C:outer membrane"/>
    <property type="evidence" value="ECO:0007669"/>
    <property type="project" value="InterPro"/>
</dbReference>
<dbReference type="Gene3D" id="3.10.20.310">
    <property type="entry name" value="membrane protein fhac"/>
    <property type="match status" value="3"/>
</dbReference>
<name>X0T1U5_9ZZZZ</name>
<dbReference type="PROSITE" id="PS51779">
    <property type="entry name" value="POTRA"/>
    <property type="match status" value="2"/>
</dbReference>
<comment type="caution">
    <text evidence="6">The sequence shown here is derived from an EMBL/GenBank/DDBJ whole genome shotgun (WGS) entry which is preliminary data.</text>
</comment>
<dbReference type="EMBL" id="BARS01008669">
    <property type="protein sequence ID" value="GAF82142.1"/>
    <property type="molecule type" value="Genomic_DNA"/>
</dbReference>
<evidence type="ECO:0000256" key="3">
    <source>
        <dbReference type="ARBA" id="ARBA00022692"/>
    </source>
</evidence>
<dbReference type="AlphaFoldDB" id="X0T1U5"/>
<protein>
    <recommendedName>
        <fullName evidence="5">POTRA domain-containing protein</fullName>
    </recommendedName>
</protein>
<dbReference type="InterPro" id="IPR010827">
    <property type="entry name" value="BamA/TamA_POTRA"/>
</dbReference>
<dbReference type="PANTHER" id="PTHR12815:SF18">
    <property type="entry name" value="SORTING AND ASSEMBLY MACHINERY COMPONENT 50 HOMOLOG"/>
    <property type="match status" value="1"/>
</dbReference>